<keyword evidence="2" id="KW-1185">Reference proteome</keyword>
<accession>B4D6A1</accession>
<gene>
    <name evidence="1" type="ORF">CfE428DRAFT_4440</name>
</gene>
<dbReference type="Proteomes" id="UP000005824">
    <property type="component" value="Unassembled WGS sequence"/>
</dbReference>
<dbReference type="InParanoid" id="B4D6A1"/>
<proteinExistence type="predicted"/>
<organism evidence="1 2">
    <name type="scientific">Chthoniobacter flavus Ellin428</name>
    <dbReference type="NCBI Taxonomy" id="497964"/>
    <lineage>
        <taxon>Bacteria</taxon>
        <taxon>Pseudomonadati</taxon>
        <taxon>Verrucomicrobiota</taxon>
        <taxon>Spartobacteria</taxon>
        <taxon>Chthoniobacterales</taxon>
        <taxon>Chthoniobacteraceae</taxon>
        <taxon>Chthoniobacter</taxon>
    </lineage>
</organism>
<evidence type="ECO:0000313" key="2">
    <source>
        <dbReference type="Proteomes" id="UP000005824"/>
    </source>
</evidence>
<reference evidence="1 2" key="1">
    <citation type="journal article" date="2011" name="J. Bacteriol.">
        <title>Genome sequence of Chthoniobacter flavus Ellin428, an aerobic heterotrophic soil bacterium.</title>
        <authorList>
            <person name="Kant R."/>
            <person name="van Passel M.W."/>
            <person name="Palva A."/>
            <person name="Lucas S."/>
            <person name="Lapidus A."/>
            <person name="Glavina Del Rio T."/>
            <person name="Dalin E."/>
            <person name="Tice H."/>
            <person name="Bruce D."/>
            <person name="Goodwin L."/>
            <person name="Pitluck S."/>
            <person name="Larimer F.W."/>
            <person name="Land M.L."/>
            <person name="Hauser L."/>
            <person name="Sangwan P."/>
            <person name="de Vos W.M."/>
            <person name="Janssen P.H."/>
            <person name="Smidt H."/>
        </authorList>
    </citation>
    <scope>NUCLEOTIDE SEQUENCE [LARGE SCALE GENOMIC DNA]</scope>
    <source>
        <strain evidence="1 2">Ellin428</strain>
    </source>
</reference>
<evidence type="ECO:0000313" key="1">
    <source>
        <dbReference type="EMBL" id="EDY18010.1"/>
    </source>
</evidence>
<dbReference type="EMBL" id="ABVL01000015">
    <property type="protein sequence ID" value="EDY18010.1"/>
    <property type="molecule type" value="Genomic_DNA"/>
</dbReference>
<dbReference type="AlphaFoldDB" id="B4D6A1"/>
<sequence length="135" mass="14806">MKLLPNQVDESCLLRLGEEAVSLLERGDFQTLADRFGYALAFGNDPAVVIEEELRSCIAEFRVLPERQFVVSPCIEVKYFQRNNAGLFAVIECVFMGAEGCPILAELIVTSSGEDKYVSLEQVSLASAPVGDVQT</sequence>
<comment type="caution">
    <text evidence="1">The sequence shown here is derived from an EMBL/GenBank/DDBJ whole genome shotgun (WGS) entry which is preliminary data.</text>
</comment>
<protein>
    <submittedName>
        <fullName evidence="1">Uncharacterized protein</fullName>
    </submittedName>
</protein>
<dbReference type="RefSeq" id="WP_006981763.1">
    <property type="nucleotide sequence ID" value="NZ_ABVL01000015.1"/>
</dbReference>
<name>B4D6A1_9BACT</name>
<dbReference type="STRING" id="497964.CfE428DRAFT_4440"/>